<reference evidence="10 11" key="1">
    <citation type="submission" date="2018-12" db="EMBL/GenBank/DDBJ databases">
        <authorList>
            <person name="Tiukova I."/>
            <person name="Dainat J."/>
        </authorList>
    </citation>
    <scope>NUCLEOTIDE SEQUENCE [LARGE SCALE GENOMIC DNA]</scope>
</reference>
<dbReference type="GO" id="GO:0032040">
    <property type="term" value="C:small-subunit processome"/>
    <property type="evidence" value="ECO:0007669"/>
    <property type="project" value="TreeGrafter"/>
</dbReference>
<dbReference type="AlphaFoldDB" id="A0A448YMJ4"/>
<dbReference type="GO" id="GO:0000028">
    <property type="term" value="P:ribosomal small subunit assembly"/>
    <property type="evidence" value="ECO:0007669"/>
    <property type="project" value="TreeGrafter"/>
</dbReference>
<evidence type="ECO:0000256" key="8">
    <source>
        <dbReference type="SAM" id="MobiDB-lite"/>
    </source>
</evidence>
<dbReference type="FunCoup" id="A0A448YMJ4">
    <property type="interactions" value="868"/>
</dbReference>
<dbReference type="InterPro" id="IPR036322">
    <property type="entry name" value="WD40_repeat_dom_sf"/>
</dbReference>
<dbReference type="InterPro" id="IPR011047">
    <property type="entry name" value="Quinoprotein_ADH-like_sf"/>
</dbReference>
<evidence type="ECO:0000256" key="1">
    <source>
        <dbReference type="ARBA" id="ARBA00004604"/>
    </source>
</evidence>
<dbReference type="SMART" id="SM00320">
    <property type="entry name" value="WD40"/>
    <property type="match status" value="13"/>
</dbReference>
<dbReference type="Proteomes" id="UP000290900">
    <property type="component" value="Unassembled WGS sequence"/>
</dbReference>
<feature type="repeat" description="WD" evidence="7">
    <location>
        <begin position="457"/>
        <end position="499"/>
    </location>
</feature>
<evidence type="ECO:0000256" key="2">
    <source>
        <dbReference type="ARBA" id="ARBA00010226"/>
    </source>
</evidence>
<evidence type="ECO:0000256" key="7">
    <source>
        <dbReference type="PROSITE-ProRule" id="PRU00221"/>
    </source>
</evidence>
<dbReference type="PRINTS" id="PR00320">
    <property type="entry name" value="GPROTEINBRPT"/>
</dbReference>
<dbReference type="EMBL" id="CAACVR010000018">
    <property type="protein sequence ID" value="VEU22107.1"/>
    <property type="molecule type" value="Genomic_DNA"/>
</dbReference>
<dbReference type="OrthoDB" id="3142434at2759"/>
<feature type="repeat" description="WD" evidence="7">
    <location>
        <begin position="142"/>
        <end position="183"/>
    </location>
</feature>
<gene>
    <name evidence="10" type="ORF">BRENAR_LOCUS2839</name>
</gene>
<dbReference type="InterPro" id="IPR027145">
    <property type="entry name" value="PWP2"/>
</dbReference>
<keyword evidence="11" id="KW-1185">Reference proteome</keyword>
<feature type="region of interest" description="Disordered" evidence="8">
    <location>
        <begin position="845"/>
        <end position="912"/>
    </location>
</feature>
<dbReference type="PROSITE" id="PS50082">
    <property type="entry name" value="WD_REPEATS_2"/>
    <property type="match status" value="5"/>
</dbReference>
<dbReference type="InParanoid" id="A0A448YMJ4"/>
<evidence type="ECO:0000256" key="4">
    <source>
        <dbReference type="ARBA" id="ARBA00022574"/>
    </source>
</evidence>
<evidence type="ECO:0000313" key="10">
    <source>
        <dbReference type="EMBL" id="VEU22107.1"/>
    </source>
</evidence>
<dbReference type="Gene3D" id="2.130.10.10">
    <property type="entry name" value="YVTN repeat-like/Quinoprotein amine dehydrogenase"/>
    <property type="match status" value="3"/>
</dbReference>
<dbReference type="CDD" id="cd00200">
    <property type="entry name" value="WD40"/>
    <property type="match status" value="1"/>
</dbReference>
<accession>A0A448YMJ4</accession>
<evidence type="ECO:0000256" key="6">
    <source>
        <dbReference type="ARBA" id="ARBA00023242"/>
    </source>
</evidence>
<sequence length="912" mass="103083">MKSDFRFSNLLGTVYVQGNLVFTKDGSTLLSPVGNRVSVFDLIHNTSYTLDYEHRKNIRCIALNNQGTLLISVDEDGRAILVNFRARTVLHHFNFKEKVRDIRFSPDGRHFALAAGRFVQVWKTPDYTEDRQFAPFVRHRVYAGHYSDVTSISWSGDSRFILSTSKDLTARIFSLNSEDKDVKMTLAGHRDYVVRAFFDKNQEKIYTLSKDGALFRWEYTERPGEQDLPEDQKHMSWRIAAKNFFLSEGKLNCAAFHADTNMLTVGFSNGEFRLYELPSFTLIQQLSMGSNAVSTVTMNSTGEWLAFGSHTLGQLLVYEWQSESYILRQQGHFDSMNCLAYSPDGSRLVTASDDGKIKIWDIASGFCLATFEEHTSAVTGVAFAKRGQVMISSSLDGTVRAWDLIRFRNFRTLTSTKRLQFSCVAVDPSGEIVVAGSLDDFAIHVWSVQTAQLLDQLSGHEGPISCLSFGTEGKALLASASWDKTVRIWDIFSRTQTSEPFEMTSECLSLAMRPDSKEVAASTLDGKLVFWDVENGKHIREIDCKKDILQGRYMEDQFTAANSARGKNFTAIAYSFDGLSLVAAGNNNSICLYDLPNEVLLKRFTVSLNMQLNGTQQFLNSKRMAEGGAIDLIDDDGELSDVEERTKGDYTLPGSKRGDISARSARPEIRVTSVSFSPTANAFAVASTEGLLIYSVDEVVVFDPFDLDIDVTPENTLETLKNKEYLNSLVMAFRLNERYLIHRVYESIPVKDIPLVSTDLPVIYLPKLLDFIGSLATDSQHIEFNLIWISNLLTAHGSYITKNRHLFASGCRAIQRFLNRTAKDIVSAGSKNIYLRDFLIEGRETQRREERQDGEKEKEKEKEKEEEEEEEEEEEPEEEDEDHEDDAAGWFTDEAKKFVDNFDESSDEDMEG</sequence>
<dbReference type="PROSITE" id="PS00678">
    <property type="entry name" value="WD_REPEATS_1"/>
    <property type="match status" value="3"/>
</dbReference>
<dbReference type="InterPro" id="IPR001680">
    <property type="entry name" value="WD40_rpt"/>
</dbReference>
<keyword evidence="4 7" id="KW-0853">WD repeat</keyword>
<keyword evidence="5" id="KW-0677">Repeat</keyword>
<evidence type="ECO:0000259" key="9">
    <source>
        <dbReference type="Pfam" id="PF04003"/>
    </source>
</evidence>
<feature type="compositionally biased region" description="Acidic residues" evidence="8">
    <location>
        <begin position="864"/>
        <end position="887"/>
    </location>
</feature>
<dbReference type="InterPro" id="IPR020472">
    <property type="entry name" value="WD40_PAC1"/>
</dbReference>
<feature type="domain" description="Small-subunit processome Utp12" evidence="9">
    <location>
        <begin position="736"/>
        <end position="839"/>
    </location>
</feature>
<evidence type="ECO:0000256" key="5">
    <source>
        <dbReference type="ARBA" id="ARBA00022737"/>
    </source>
</evidence>
<proteinExistence type="inferred from homology"/>
<dbReference type="PANTHER" id="PTHR19858:SF0">
    <property type="entry name" value="PERIODIC TRYPTOPHAN PROTEIN 2 HOMOLOG"/>
    <property type="match status" value="1"/>
</dbReference>
<name>A0A448YMJ4_BRENA</name>
<keyword evidence="6" id="KW-0539">Nucleus</keyword>
<dbReference type="FunFam" id="2.130.10.10:FF:000602">
    <property type="entry name" value="Periodic tryptophan protein 2"/>
    <property type="match status" value="1"/>
</dbReference>
<keyword evidence="3" id="KW-0597">Phosphoprotein</keyword>
<dbReference type="Pfam" id="PF04003">
    <property type="entry name" value="Utp12"/>
    <property type="match status" value="1"/>
</dbReference>
<evidence type="ECO:0000313" key="11">
    <source>
        <dbReference type="Proteomes" id="UP000290900"/>
    </source>
</evidence>
<feature type="repeat" description="WD" evidence="7">
    <location>
        <begin position="509"/>
        <end position="541"/>
    </location>
</feature>
<dbReference type="SUPFAM" id="SSF50978">
    <property type="entry name" value="WD40 repeat-like"/>
    <property type="match status" value="2"/>
</dbReference>
<dbReference type="SUPFAM" id="SSF50998">
    <property type="entry name" value="Quinoprotein alcohol dehydrogenase-like"/>
    <property type="match status" value="1"/>
</dbReference>
<protein>
    <submittedName>
        <fullName evidence="10">DEKNAAC103145</fullName>
    </submittedName>
</protein>
<dbReference type="GO" id="GO:0034388">
    <property type="term" value="C:Pwp2p-containing subcomplex of 90S preribosome"/>
    <property type="evidence" value="ECO:0007669"/>
    <property type="project" value="TreeGrafter"/>
</dbReference>
<dbReference type="PROSITE" id="PS50294">
    <property type="entry name" value="WD_REPEATS_REGION"/>
    <property type="match status" value="4"/>
</dbReference>
<comment type="similarity">
    <text evidence="2">Belongs to the WD repeat PWP2 family.</text>
</comment>
<dbReference type="GO" id="GO:0000462">
    <property type="term" value="P:maturation of SSU-rRNA from tricistronic rRNA transcript (SSU-rRNA, 5.8S rRNA, LSU-rRNA)"/>
    <property type="evidence" value="ECO:0007669"/>
    <property type="project" value="TreeGrafter"/>
</dbReference>
<dbReference type="InterPro" id="IPR015943">
    <property type="entry name" value="WD40/YVTN_repeat-like_dom_sf"/>
</dbReference>
<feature type="repeat" description="WD" evidence="7">
    <location>
        <begin position="371"/>
        <end position="404"/>
    </location>
</feature>
<dbReference type="Pfam" id="PF00400">
    <property type="entry name" value="WD40"/>
    <property type="match status" value="5"/>
</dbReference>
<organism evidence="10 11">
    <name type="scientific">Brettanomyces naardenensis</name>
    <name type="common">Yeast</name>
    <dbReference type="NCBI Taxonomy" id="13370"/>
    <lineage>
        <taxon>Eukaryota</taxon>
        <taxon>Fungi</taxon>
        <taxon>Dikarya</taxon>
        <taxon>Ascomycota</taxon>
        <taxon>Saccharomycotina</taxon>
        <taxon>Pichiomycetes</taxon>
        <taxon>Pichiales</taxon>
        <taxon>Pichiaceae</taxon>
        <taxon>Brettanomyces</taxon>
    </lineage>
</organism>
<dbReference type="InterPro" id="IPR019775">
    <property type="entry name" value="WD40_repeat_CS"/>
</dbReference>
<feature type="repeat" description="WD" evidence="7">
    <location>
        <begin position="329"/>
        <end position="370"/>
    </location>
</feature>
<feature type="compositionally biased region" description="Acidic residues" evidence="8">
    <location>
        <begin position="901"/>
        <end position="912"/>
    </location>
</feature>
<dbReference type="STRING" id="13370.A0A448YMJ4"/>
<dbReference type="InterPro" id="IPR007148">
    <property type="entry name" value="SSU_processome_Utp12"/>
</dbReference>
<dbReference type="PANTHER" id="PTHR19858">
    <property type="entry name" value="WD40 REPEAT PROTEIN"/>
    <property type="match status" value="1"/>
</dbReference>
<comment type="subcellular location">
    <subcellularLocation>
        <location evidence="1">Nucleus</location>
        <location evidence="1">Nucleolus</location>
    </subcellularLocation>
</comment>
<feature type="compositionally biased region" description="Basic and acidic residues" evidence="8">
    <location>
        <begin position="845"/>
        <end position="863"/>
    </location>
</feature>
<evidence type="ECO:0000256" key="3">
    <source>
        <dbReference type="ARBA" id="ARBA00022553"/>
    </source>
</evidence>